<dbReference type="InterPro" id="IPR049551">
    <property type="entry name" value="PKS_DH_C"/>
</dbReference>
<evidence type="ECO:0000256" key="2">
    <source>
        <dbReference type="ARBA" id="ARBA00022553"/>
    </source>
</evidence>
<sequence length="2975" mass="315280">MNDYKALLKSSIRKIQEQDRRIRELESGVDEPVAIIGMSCRFPGAPDAEAFWRAIEAGADTVTTMTGQRWEMEAWHTDAASAEAAEAGRIYTRRFGLLEDIDGFEPGAFGISEEEAPYIDPQHRLLLEQAWFCLEHAGLDAKTVKGSDIGVFVGQMNNDYARLIRRAEDLNPYVGAGSAPSAAAGRLSYVFGLKGPSITIDTACSSSLVAVHLASQSLRLGECGMALAGGVNLLLSPETAVGACVARMLSARGRCNTFGGEADGYVRAEGCGLVLLKTLSRARADGDTVLAVIRGSAVNQDGRSHGLSAPNGPAQVQVMRDALARARLDPAEVGYLETHGTGTPLGDPVEVQAIDTVYGRAEGRRSPLALGAVKANMGHGESAAGIAGLIKLVQLLRHDSLPPVAHLDALNPHFDGLSDQLLFPKGAAAAWPQGRPSVAALSSFGYTGTNAHLLLSPGDALDADAEAARPAHRFERRRYWLPDHMTARAGALPALFEPVRHPFFATSMNEPDGGSLLAGELSLARQPFLRDHVVAGEVVLPASCFVDMVVHACAAALGAPARIEQMSLLQPCVLGETPLGLYCRVGPRGGDTLAVDILTRRAGREDWQHHVRASVRAVPAAAARQHDLAADRAACPEPVSPEALRREAREAGVAYGPAFRAIEGLWRGPGVALGRIVRPAALGAGWNGPGLHPVMLDACFQVIGAAAAGEGGADGPRGLFVPAALHGVRDGVQDGGPRAATLWCVARIDGPGAPWADDASLHDYLRGRDNFSVQLRVCDEQGRELLSIERFEAARYRPRAAAEAWRDWLLERHWLPAGAPRATGFALTAAALVADLGADANAASYVVSDALRRGFDEIAAGYVARALDALELTPARLREGVPSAQQLESQYRIAPEHHRLVRRLLALRETLPAPSRSTPEIEAELRRALGGETRELDLLVRCGEVLADVLRGRVGALTLLFEPARTADVEAVYQDSAGSRALNDRIAALLERLATSRPEGRPLRVLEVGAGTGATTSRLLPVLRGRAAEYVFTDISAHFLHRAQDKFAGDAFLSYRTLDLERPPGEQGFEAGEFDVVIAVNVVHATADIARSLAHLSSCLTEGGMLVLREVTEPQAWLDLSFGLTPGWWGFADAPLREHGPLLDAAQWEQVLREQGFEPALATAEAGRTESVIVARRTAASAAGHCVVFADRDAWSAGLVAALRDSGRRVSVVEAEAGAERAPLERDDFAARLEALEAEHGGVDELVYAWSARPAALDTVDPETAAEPYLREPLALCQALLLPRWRQLEASFLTAGAQAVAGRVSEPLQALLWGHLPAFVNENARFARIIDVDRDEPAGAALLGALAQREDCQIAVRGEAGFVPRLRRAALVEAGAPVVSAEASYLVTGGFGALGIETARALAAQGARHLLLLGRRLPPSAEVALAGLREQGVAVHTLLADVGDEASLRAALAGVPAELPPLRGVVHSVGVLDDGVIGQQSWARYQRVLHPKLGGALLLHRLLAPRPLDFFVLYSSAAGLMGNPGQANHAAASAFLDAFAWYLRGRGVPAVALDWGAWSEIGAAAARDVGARLGAEGSIAGVIAPEQGAAVMARQFGCANTQLAVLPLKLNQPIDASRQPQVRRLLAELLAEAPAGGATQATGAGGVTGGAAADAEAGDAWLDRLLRVSTRERRRELGEYLEQTAGSLLRRPGAIDGQASLFDQGLDSLLAIDLRGTLERRFEQRFESTLLFDHPSVAALTEFLLGALAEQVPRAAAAPASSTAHAAPARVVEADAADAAEPAFAEGAIAVISMACRFPGGANSPEAFWELLANGVDTAGPIPPERWDHSRYYDSEKGKPGKAYVKEGCFVDSVDRFYPERFGIAGIEAELMDPQQRMLLDVCYEAFERAGLDPASLGGSETGVFMGVMTQDYLQLTQHVRDHAFYVGTGTANSIVSGRIAHTFGLMGPAMTIDTACSSSLVTVQLACEQLRSGACDMAVAGGVSLQLTPEPLVLECAGGMLSPTGRCRTFDADADGFVRGEGCGVVVLKRLADAVAAGDPVVGVIRGGAVAHDGRAGGLTVPNGLAQQRVLEKALADAGIARERVSYVEAHGTGTHLGDPIELNALQAVYGRTPRDTPLLLGSVKTNIGHAEAAAGIAGLIKVLLAMRHETLPPHLHYRRANPNFDWTRGALEVVGQRRGWHAAAPLVAGVSSFGLSGTNAHLLVEQYVAPVTLPDMPAGFVPLAMLSQVDRAQLAADAERYAAALANGAELADLAYTLSVSRAGHALQAVLPAGSVAQLRDALLALAAGTVSGFERPAASVPLEWRLGDGARPVWAAQAVHFYDLYPAFRDAVDACVEGLRVRGRAPVTGRALCQGDAAAFEAAILVYAFGRLLQRLGVQPERIRARGPLCFVAAALGGALDLDTMLDGLVAEDARAVRAALAQLGQRESEVSLAFEPQPSWQVELNEAAALACRTHAPARKTTRMPAVIDLPAASLDARPLGGLAALVAALPARGQRIDWHAYFEPSRARRIALPASHFPARRYWVPQTAPSTTPAGGLVVADLTSARDGSRYVEFALDRERHPFLDEHRLGRDNVLPAAGSLAFVLHALGREALAGGVTLDEVRFLRPLRFGARLDVQLEIGADGQASLHERAASLADRAARAFATVAKLSLGGGPTPAQAEPWLAALRALREQAPARQDGEAFYRDRLPPQLWLGAGYRRIEALVCDGGLALAEIATVHSDFLVDPRVLDACLQAVNAIDTGSDEPAGASYLPYALRRVWLAGWPAGRRMRCLVRHLPEAGAAGELVYDLALIDEQERVFALIEHARFRRAALLAVEDEAVPAAGQDEAARAAPAAAEPAIALPDEFAQLMPDAKQDLVARLVRELLVRFLKIDAGAVSDERPFFELGMDSVSALEFSDELGACFALDLHVDTIFDYPSVASLSAYLLERLAAAQARQAPPGPAGQAAPADAALPIDELSALLRQEMGDD</sequence>
<dbReference type="Gene3D" id="3.40.50.720">
    <property type="entry name" value="NAD(P)-binding Rossmann-like Domain"/>
    <property type="match status" value="1"/>
</dbReference>
<dbReference type="FunFam" id="3.40.47.10:FF:000019">
    <property type="entry name" value="Polyketide synthase type I"/>
    <property type="match status" value="2"/>
</dbReference>
<feature type="active site" description="Proton acceptor; for dehydratase activity" evidence="6">
    <location>
        <position position="2572"/>
    </location>
</feature>
<dbReference type="InterPro" id="IPR042104">
    <property type="entry name" value="PKS_dehydratase_sf"/>
</dbReference>
<reference evidence="10" key="1">
    <citation type="submission" date="2006-08" db="EMBL/GenBank/DDBJ databases">
        <title>Complete sequence of Chromosome 3 of Burkholderia cepacia AMMD.</title>
        <authorList>
            <consortium name="US DOE Joint Genome Institute"/>
            <person name="Copeland A."/>
            <person name="Lucas S."/>
            <person name="Lapidus A."/>
            <person name="Barry K."/>
            <person name="Detter J.C."/>
            <person name="Glavina del Rio T."/>
            <person name="Hammon N."/>
            <person name="Israni S."/>
            <person name="Pitluck S."/>
            <person name="Bruce D."/>
            <person name="Chain P."/>
            <person name="Malfatti S."/>
            <person name="Shin M."/>
            <person name="Vergez L."/>
            <person name="Schmutz J."/>
            <person name="Larimer F."/>
            <person name="Land M."/>
            <person name="Hauser L."/>
            <person name="Kyrpides N."/>
            <person name="Kim E."/>
            <person name="Parke J."/>
            <person name="Coenye T."/>
            <person name="Konstantinidis K."/>
            <person name="Ramette A."/>
            <person name="Tiedje J."/>
            <person name="Richardson P."/>
        </authorList>
    </citation>
    <scope>NUCLEOTIDE SEQUENCE</scope>
    <source>
        <strain evidence="10">AMMD</strain>
    </source>
</reference>
<feature type="region of interest" description="N-terminal hotdog fold" evidence="6">
    <location>
        <begin position="501"/>
        <end position="622"/>
    </location>
</feature>
<dbReference type="SMART" id="SM01294">
    <property type="entry name" value="PKS_PP_betabranch"/>
    <property type="match status" value="1"/>
</dbReference>
<dbReference type="KEGG" id="bam:Bamb_5920"/>
<feature type="domain" description="Ketosynthase family 3 (KS3)" evidence="8">
    <location>
        <begin position="1786"/>
        <end position="2208"/>
    </location>
</feature>
<dbReference type="InterPro" id="IPR020841">
    <property type="entry name" value="PKS_Beta-ketoAc_synthase_dom"/>
</dbReference>
<dbReference type="PROSITE" id="PS00606">
    <property type="entry name" value="KS3_1"/>
    <property type="match status" value="2"/>
</dbReference>
<dbReference type="SMART" id="SM00823">
    <property type="entry name" value="PKS_PP"/>
    <property type="match status" value="2"/>
</dbReference>
<feature type="active site" description="Proton donor; for dehydratase activity" evidence="6">
    <location>
        <position position="2735"/>
    </location>
</feature>
<dbReference type="InterPro" id="IPR013217">
    <property type="entry name" value="Methyltransf_12"/>
</dbReference>
<dbReference type="eggNOG" id="COG3321">
    <property type="taxonomic scope" value="Bacteria"/>
</dbReference>
<evidence type="ECO:0000256" key="3">
    <source>
        <dbReference type="ARBA" id="ARBA00022679"/>
    </source>
</evidence>
<dbReference type="InterPro" id="IPR016039">
    <property type="entry name" value="Thiolase-like"/>
</dbReference>
<dbReference type="RefSeq" id="WP_011660808.1">
    <property type="nucleotide sequence ID" value="NC_008392.1"/>
</dbReference>
<dbReference type="PATRIC" id="fig|339670.21.peg.6878"/>
<dbReference type="InterPro" id="IPR018201">
    <property type="entry name" value="Ketoacyl_synth_AS"/>
</dbReference>
<evidence type="ECO:0000313" key="10">
    <source>
        <dbReference type="EMBL" id="ABI91465.1"/>
    </source>
</evidence>
<dbReference type="Gene3D" id="3.10.129.110">
    <property type="entry name" value="Polyketide synthase dehydratase"/>
    <property type="match status" value="2"/>
</dbReference>
<dbReference type="Pfam" id="PF16197">
    <property type="entry name" value="KAsynt_C_assoc"/>
    <property type="match status" value="1"/>
</dbReference>
<evidence type="ECO:0000256" key="4">
    <source>
        <dbReference type="ARBA" id="ARBA00023268"/>
    </source>
</evidence>
<dbReference type="InterPro" id="IPR020807">
    <property type="entry name" value="PKS_DH"/>
</dbReference>
<dbReference type="Pfam" id="PF14765">
    <property type="entry name" value="PS-DH"/>
    <property type="match status" value="2"/>
</dbReference>
<dbReference type="SMART" id="SM00825">
    <property type="entry name" value="PKS_KS"/>
    <property type="match status" value="2"/>
</dbReference>
<feature type="region of interest" description="N-terminal hotdog fold" evidence="6">
    <location>
        <begin position="2537"/>
        <end position="2661"/>
    </location>
</feature>
<evidence type="ECO:0000259" key="9">
    <source>
        <dbReference type="PROSITE" id="PS52019"/>
    </source>
</evidence>
<name>Q0B308_BURCM</name>
<dbReference type="InterPro" id="IPR050091">
    <property type="entry name" value="PKS_NRPS_Biosynth_Enz"/>
</dbReference>
<dbReference type="SUPFAM" id="SSF51735">
    <property type="entry name" value="NAD(P)-binding Rossmann-fold domains"/>
    <property type="match status" value="2"/>
</dbReference>
<evidence type="ECO:0000313" key="11">
    <source>
        <dbReference type="Proteomes" id="UP000000662"/>
    </source>
</evidence>
<dbReference type="PDB" id="6TDM">
    <property type="method" value="NMR"/>
    <property type="chains" value="A/B=2956-2975"/>
</dbReference>
<dbReference type="GO" id="GO:0006633">
    <property type="term" value="P:fatty acid biosynthetic process"/>
    <property type="evidence" value="ECO:0007669"/>
    <property type="project" value="InterPro"/>
</dbReference>
<dbReference type="SUPFAM" id="SSF53335">
    <property type="entry name" value="S-adenosyl-L-methionine-dependent methyltransferases"/>
    <property type="match status" value="1"/>
</dbReference>
<dbReference type="BMRB" id="Q0B308"/>
<dbReference type="InterPro" id="IPR032821">
    <property type="entry name" value="PKS_assoc"/>
</dbReference>
<keyword evidence="4" id="KW-0511">Multifunctional enzyme</keyword>
<feature type="region of interest" description="C-terminal hotdog fold" evidence="6">
    <location>
        <begin position="636"/>
        <end position="802"/>
    </location>
</feature>
<evidence type="ECO:0000256" key="6">
    <source>
        <dbReference type="PROSITE-ProRule" id="PRU01363"/>
    </source>
</evidence>
<dbReference type="PANTHER" id="PTHR43775">
    <property type="entry name" value="FATTY ACID SYNTHASE"/>
    <property type="match status" value="1"/>
</dbReference>
<comment type="function">
    <text evidence="5">Involved in production of the polyketide antibiotic thailandamide.</text>
</comment>
<dbReference type="Pfam" id="PF21089">
    <property type="entry name" value="PKS_DH_N"/>
    <property type="match status" value="2"/>
</dbReference>
<evidence type="ECO:0007829" key="12">
    <source>
        <dbReference type="PDB" id="6TDM"/>
    </source>
</evidence>
<accession>Q0B308</accession>
<dbReference type="SMART" id="SM00826">
    <property type="entry name" value="PKS_DH"/>
    <property type="match status" value="1"/>
</dbReference>
<feature type="domain" description="PKS/mFAS DH" evidence="9">
    <location>
        <begin position="501"/>
        <end position="802"/>
    </location>
</feature>
<dbReference type="InterPro" id="IPR009081">
    <property type="entry name" value="PP-bd_ACP"/>
</dbReference>
<dbReference type="SUPFAM" id="SSF47336">
    <property type="entry name" value="ACP-like"/>
    <property type="match status" value="2"/>
</dbReference>
<dbReference type="Gene3D" id="3.40.47.10">
    <property type="match status" value="2"/>
</dbReference>
<dbReference type="Proteomes" id="UP000000662">
    <property type="component" value="Chromosome 3"/>
</dbReference>
<feature type="domain" description="Carrier" evidence="7">
    <location>
        <begin position="1671"/>
        <end position="1748"/>
    </location>
</feature>
<keyword evidence="1" id="KW-0596">Phosphopantetheine</keyword>
<feature type="domain" description="PKS/mFAS DH" evidence="9">
    <location>
        <begin position="2537"/>
        <end position="2822"/>
    </location>
</feature>
<proteinExistence type="evidence at protein level"/>
<dbReference type="InterPro" id="IPR057326">
    <property type="entry name" value="KR_dom"/>
</dbReference>
<evidence type="ECO:0000259" key="7">
    <source>
        <dbReference type="PROSITE" id="PS50075"/>
    </source>
</evidence>
<dbReference type="GeneID" id="93089234"/>
<dbReference type="Pfam" id="PF02801">
    <property type="entry name" value="Ketoacyl-synt_C"/>
    <property type="match status" value="2"/>
</dbReference>
<dbReference type="EMBL" id="CP000442">
    <property type="protein sequence ID" value="ABI91465.1"/>
    <property type="molecule type" value="Genomic_DNA"/>
</dbReference>
<keyword evidence="11" id="KW-1185">Reference proteome</keyword>
<reference evidence="12" key="2">
    <citation type="journal article" date="2020" name="J. Struct. Biol.">
        <title>Towards improved understanding of intersubunit interactions in modular polyketide biosynthesis: Docking in the enacyloxin IIa polyketide synthase.</title>
        <authorList>
            <person name="Risser F."/>
            <person name="Collin S."/>
            <person name="Dos Santos-Morais R."/>
            <person name="Gruez A."/>
            <person name="Chagot B."/>
            <person name="Weissman K.J."/>
        </authorList>
    </citation>
    <scope>STRUCTURE BY NMR OF 2956-2975</scope>
</reference>
<dbReference type="Pfam" id="PF08659">
    <property type="entry name" value="KR"/>
    <property type="match status" value="1"/>
</dbReference>
<dbReference type="InterPro" id="IPR014031">
    <property type="entry name" value="Ketoacyl_synth_C"/>
</dbReference>
<keyword evidence="2" id="KW-0597">Phosphoprotein</keyword>
<dbReference type="SUPFAM" id="SSF53901">
    <property type="entry name" value="Thiolase-like"/>
    <property type="match status" value="2"/>
</dbReference>
<dbReference type="Gene3D" id="3.40.50.150">
    <property type="entry name" value="Vaccinia Virus protein VP39"/>
    <property type="match status" value="1"/>
</dbReference>
<evidence type="ECO:0000256" key="5">
    <source>
        <dbReference type="ARBA" id="ARBA00054155"/>
    </source>
</evidence>
<dbReference type="PROSITE" id="PS50075">
    <property type="entry name" value="CARRIER"/>
    <property type="match status" value="2"/>
</dbReference>
<protein>
    <submittedName>
        <fullName evidence="10">Beta-ketoacyl synthase</fullName>
    </submittedName>
</protein>
<dbReference type="SASBDB" id="Q0B308"/>
<dbReference type="GO" id="GO:0031177">
    <property type="term" value="F:phosphopantetheine binding"/>
    <property type="evidence" value="ECO:0007669"/>
    <property type="project" value="InterPro"/>
</dbReference>
<feature type="active site" description="Proton donor; for dehydratase activity" evidence="6">
    <location>
        <position position="697"/>
    </location>
</feature>
<dbReference type="CDD" id="cd08955">
    <property type="entry name" value="KR_2_FAS_SDR_x"/>
    <property type="match status" value="1"/>
</dbReference>
<dbReference type="SMART" id="SM00822">
    <property type="entry name" value="PKS_KR"/>
    <property type="match status" value="1"/>
</dbReference>
<dbReference type="InterPro" id="IPR013968">
    <property type="entry name" value="PKS_KR"/>
</dbReference>
<dbReference type="PROSITE" id="PS52019">
    <property type="entry name" value="PKS_MFAS_DH"/>
    <property type="match status" value="2"/>
</dbReference>
<dbReference type="InterPro" id="IPR029063">
    <property type="entry name" value="SAM-dependent_MTases_sf"/>
</dbReference>
<feature type="active site" description="Proton acceptor; for dehydratase activity" evidence="6">
    <location>
        <position position="532"/>
    </location>
</feature>
<dbReference type="CDD" id="cd02440">
    <property type="entry name" value="AdoMet_MTases"/>
    <property type="match status" value="1"/>
</dbReference>
<dbReference type="Gene3D" id="1.10.1200.10">
    <property type="entry name" value="ACP-like"/>
    <property type="match status" value="2"/>
</dbReference>
<evidence type="ECO:0000256" key="1">
    <source>
        <dbReference type="ARBA" id="ARBA00022450"/>
    </source>
</evidence>
<keyword evidence="3" id="KW-0808">Transferase</keyword>
<dbReference type="InterPro" id="IPR014030">
    <property type="entry name" value="Ketoacyl_synth_N"/>
</dbReference>
<dbReference type="PANTHER" id="PTHR43775:SF37">
    <property type="entry name" value="SI:DKEY-61P9.11"/>
    <property type="match status" value="1"/>
</dbReference>
<dbReference type="GO" id="GO:0004312">
    <property type="term" value="F:fatty acid synthase activity"/>
    <property type="evidence" value="ECO:0007669"/>
    <property type="project" value="TreeGrafter"/>
</dbReference>
<dbReference type="Gene3D" id="3.30.70.3290">
    <property type="match status" value="1"/>
</dbReference>
<dbReference type="GO" id="GO:0004315">
    <property type="term" value="F:3-oxoacyl-[acyl-carrier-protein] synthase activity"/>
    <property type="evidence" value="ECO:0007669"/>
    <property type="project" value="InterPro"/>
</dbReference>
<dbReference type="PROSITE" id="PS52004">
    <property type="entry name" value="KS3_2"/>
    <property type="match status" value="2"/>
</dbReference>
<dbReference type="CDD" id="cd00833">
    <property type="entry name" value="PKS"/>
    <property type="match status" value="2"/>
</dbReference>
<dbReference type="InterPro" id="IPR020806">
    <property type="entry name" value="PKS_PP-bd"/>
</dbReference>
<gene>
    <name evidence="10" type="ordered locus">Bamb_5920</name>
</gene>
<evidence type="ECO:0000259" key="8">
    <source>
        <dbReference type="PROSITE" id="PS52004"/>
    </source>
</evidence>
<dbReference type="InterPro" id="IPR036736">
    <property type="entry name" value="ACP-like_sf"/>
</dbReference>
<dbReference type="Pfam" id="PF00550">
    <property type="entry name" value="PP-binding"/>
    <property type="match status" value="2"/>
</dbReference>
<organism evidence="10 11">
    <name type="scientific">Burkholderia ambifaria (strain ATCC BAA-244 / DSM 16087 / CCUG 44356 / LMG 19182 / AMMD)</name>
    <name type="common">Burkholderia cepacia (strain AMMD)</name>
    <dbReference type="NCBI Taxonomy" id="339670"/>
    <lineage>
        <taxon>Bacteria</taxon>
        <taxon>Pseudomonadati</taxon>
        <taxon>Pseudomonadota</taxon>
        <taxon>Betaproteobacteria</taxon>
        <taxon>Burkholderiales</taxon>
        <taxon>Burkholderiaceae</taxon>
        <taxon>Burkholderia</taxon>
        <taxon>Burkholderia cepacia complex</taxon>
    </lineage>
</organism>
<dbReference type="SMR" id="Q0B308"/>
<dbReference type="InterPro" id="IPR049900">
    <property type="entry name" value="PKS_mFAS_DH"/>
</dbReference>
<dbReference type="Pfam" id="PF00109">
    <property type="entry name" value="ketoacyl-synt"/>
    <property type="match status" value="2"/>
</dbReference>
<dbReference type="InterPro" id="IPR036291">
    <property type="entry name" value="NAD(P)-bd_dom_sf"/>
</dbReference>
<dbReference type="InterPro" id="IPR049552">
    <property type="entry name" value="PKS_DH_N"/>
</dbReference>
<feature type="domain" description="Carrier" evidence="7">
    <location>
        <begin position="2862"/>
        <end position="2936"/>
    </location>
</feature>
<feature type="domain" description="Ketosynthase family 3 (KS3)" evidence="8">
    <location>
        <begin position="30"/>
        <end position="457"/>
    </location>
</feature>
<feature type="region of interest" description="C-terminal hotdog fold" evidence="6">
    <location>
        <begin position="2680"/>
        <end position="2822"/>
    </location>
</feature>
<keyword evidence="12" id="KW-0002">3D-structure</keyword>
<dbReference type="Pfam" id="PF08242">
    <property type="entry name" value="Methyltransf_12"/>
    <property type="match status" value="1"/>
</dbReference>